<dbReference type="SUPFAM" id="SSF51126">
    <property type="entry name" value="Pectin lyase-like"/>
    <property type="match status" value="1"/>
</dbReference>
<dbReference type="InterPro" id="IPR011050">
    <property type="entry name" value="Pectin_lyase_fold/virulence"/>
</dbReference>
<dbReference type="InterPro" id="IPR033131">
    <property type="entry name" value="Pectinesterase_Asp_AS"/>
</dbReference>
<dbReference type="Proteomes" id="UP000712600">
    <property type="component" value="Unassembled WGS sequence"/>
</dbReference>
<evidence type="ECO:0000256" key="3">
    <source>
        <dbReference type="ARBA" id="ARBA00013229"/>
    </source>
</evidence>
<comment type="catalytic activity">
    <reaction evidence="7 10">
        <text>[(1-&gt;4)-alpha-D-galacturonosyl methyl ester](n) + n H2O = [(1-&gt;4)-alpha-D-galacturonosyl](n) + n methanol + n H(+)</text>
        <dbReference type="Rhea" id="RHEA:22380"/>
        <dbReference type="Rhea" id="RHEA-COMP:14570"/>
        <dbReference type="Rhea" id="RHEA-COMP:14573"/>
        <dbReference type="ChEBI" id="CHEBI:15377"/>
        <dbReference type="ChEBI" id="CHEBI:15378"/>
        <dbReference type="ChEBI" id="CHEBI:17790"/>
        <dbReference type="ChEBI" id="CHEBI:140522"/>
        <dbReference type="ChEBI" id="CHEBI:140523"/>
        <dbReference type="EC" id="3.1.1.11"/>
    </reaction>
</comment>
<gene>
    <name evidence="12" type="ORF">F2Q69_00011110</name>
</gene>
<evidence type="ECO:0000256" key="6">
    <source>
        <dbReference type="ARBA" id="ARBA00023180"/>
    </source>
</evidence>
<comment type="function">
    <text evidence="8">Acts in the modification of cell walls via demethylesterification of cell wall pectin.</text>
</comment>
<keyword evidence="5 10" id="KW-0063">Aspartyl esterase</keyword>
<dbReference type="PANTHER" id="PTHR31321:SF73">
    <property type="entry name" value="PECTINESTERASE 14-RELATED"/>
    <property type="match status" value="1"/>
</dbReference>
<name>A0A8S9R634_BRACR</name>
<evidence type="ECO:0000256" key="5">
    <source>
        <dbReference type="ARBA" id="ARBA00023085"/>
    </source>
</evidence>
<dbReference type="FunFam" id="2.160.20.10:FF:000013">
    <property type="entry name" value="Pectinesterase"/>
    <property type="match status" value="1"/>
</dbReference>
<sequence length="338" mass="37556">MSIFIFFFVLLSMISPSQQTFYHGQDDHNPPNCDHFSNFTTNGYLVFKVSSKGCGDFTKVQDAIDAITPSSQVKNLILIDFGIYMERVLVPSNKMNIVMQGMGYLTTSIEWNNTAASSNGTFSSFSVGIFGDSFKAFNISFKNNAPAPNPGAKDEQGLALRVSGDKVAFFGCGFYGNQDTLLDQQGRHFFKECFIEGSIDFIFGNARSLYQDCIIHSVAKENTLGCITANGKEAINNQTGFSFVNCVIRGSSKVWLGRAWRPYSTVVFSRTYMSRVVSLDGWNDMGNPTSQRTVYYGEHRCYGPGANHSQRVPYAKQLSDVEAAPFTSIKFIDGDQWL</sequence>
<keyword evidence="6" id="KW-0325">Glycoprotein</keyword>
<evidence type="ECO:0000256" key="8">
    <source>
        <dbReference type="ARBA" id="ARBA00057335"/>
    </source>
</evidence>
<proteinExistence type="inferred from homology"/>
<dbReference type="PROSITE" id="PS00503">
    <property type="entry name" value="PECTINESTERASE_2"/>
    <property type="match status" value="1"/>
</dbReference>
<evidence type="ECO:0000313" key="12">
    <source>
        <dbReference type="EMBL" id="KAF3557251.1"/>
    </source>
</evidence>
<feature type="signal peptide" evidence="10">
    <location>
        <begin position="1"/>
        <end position="19"/>
    </location>
</feature>
<dbReference type="GO" id="GO:0042545">
    <property type="term" value="P:cell wall modification"/>
    <property type="evidence" value="ECO:0007669"/>
    <property type="project" value="UniProtKB-UniRule"/>
</dbReference>
<evidence type="ECO:0000256" key="7">
    <source>
        <dbReference type="ARBA" id="ARBA00047928"/>
    </source>
</evidence>
<feature type="chain" id="PRO_5035966508" description="Pectinesterase" evidence="10">
    <location>
        <begin position="20"/>
        <end position="338"/>
    </location>
</feature>
<keyword evidence="10" id="KW-0732">Signal</keyword>
<evidence type="ECO:0000256" key="1">
    <source>
        <dbReference type="ARBA" id="ARBA00005184"/>
    </source>
</evidence>
<dbReference type="InterPro" id="IPR000070">
    <property type="entry name" value="Pectinesterase_cat"/>
</dbReference>
<evidence type="ECO:0000259" key="11">
    <source>
        <dbReference type="Pfam" id="PF01095"/>
    </source>
</evidence>
<evidence type="ECO:0000256" key="2">
    <source>
        <dbReference type="ARBA" id="ARBA00008891"/>
    </source>
</evidence>
<comment type="caution">
    <text evidence="12">The sequence shown here is derived from an EMBL/GenBank/DDBJ whole genome shotgun (WGS) entry which is preliminary data.</text>
</comment>
<feature type="domain" description="Pectinesterase catalytic" evidence="11">
    <location>
        <begin position="49"/>
        <end position="335"/>
    </location>
</feature>
<keyword evidence="4 10" id="KW-0378">Hydrolase</keyword>
<evidence type="ECO:0000256" key="9">
    <source>
        <dbReference type="PROSITE-ProRule" id="PRU10040"/>
    </source>
</evidence>
<dbReference type="AlphaFoldDB" id="A0A8S9R634"/>
<reference evidence="12" key="1">
    <citation type="submission" date="2019-12" db="EMBL/GenBank/DDBJ databases">
        <title>Genome sequencing and annotation of Brassica cretica.</title>
        <authorList>
            <person name="Studholme D.J."/>
            <person name="Sarris P."/>
        </authorList>
    </citation>
    <scope>NUCLEOTIDE SEQUENCE</scope>
    <source>
        <strain evidence="12">PFS-109/04</strain>
        <tissue evidence="12">Leaf</tissue>
    </source>
</reference>
<evidence type="ECO:0000256" key="4">
    <source>
        <dbReference type="ARBA" id="ARBA00022801"/>
    </source>
</evidence>
<accession>A0A8S9R634</accession>
<dbReference type="GO" id="GO:0045490">
    <property type="term" value="P:pectin catabolic process"/>
    <property type="evidence" value="ECO:0007669"/>
    <property type="project" value="UniProtKB-UniRule"/>
</dbReference>
<protein>
    <recommendedName>
        <fullName evidence="3 10">Pectinesterase</fullName>
        <ecNumber evidence="3 10">3.1.1.11</ecNumber>
    </recommendedName>
</protein>
<dbReference type="PANTHER" id="PTHR31321">
    <property type="entry name" value="ACYL-COA THIOESTER HYDROLASE YBHC-RELATED"/>
    <property type="match status" value="1"/>
</dbReference>
<evidence type="ECO:0000256" key="10">
    <source>
        <dbReference type="RuleBase" id="RU000589"/>
    </source>
</evidence>
<dbReference type="EMBL" id="QGKX02000996">
    <property type="protein sequence ID" value="KAF3557251.1"/>
    <property type="molecule type" value="Genomic_DNA"/>
</dbReference>
<comment type="similarity">
    <text evidence="2">Belongs to the pectinesterase family.</text>
</comment>
<feature type="active site" evidence="9">
    <location>
        <position position="200"/>
    </location>
</feature>
<dbReference type="GO" id="GO:0030599">
    <property type="term" value="F:pectinesterase activity"/>
    <property type="evidence" value="ECO:0007669"/>
    <property type="project" value="UniProtKB-UniRule"/>
</dbReference>
<dbReference type="Pfam" id="PF01095">
    <property type="entry name" value="Pectinesterase"/>
    <property type="match status" value="1"/>
</dbReference>
<dbReference type="EC" id="3.1.1.11" evidence="3 10"/>
<dbReference type="Gene3D" id="2.160.20.10">
    <property type="entry name" value="Single-stranded right-handed beta-helix, Pectin lyase-like"/>
    <property type="match status" value="1"/>
</dbReference>
<organism evidence="12 13">
    <name type="scientific">Brassica cretica</name>
    <name type="common">Mustard</name>
    <dbReference type="NCBI Taxonomy" id="69181"/>
    <lineage>
        <taxon>Eukaryota</taxon>
        <taxon>Viridiplantae</taxon>
        <taxon>Streptophyta</taxon>
        <taxon>Embryophyta</taxon>
        <taxon>Tracheophyta</taxon>
        <taxon>Spermatophyta</taxon>
        <taxon>Magnoliopsida</taxon>
        <taxon>eudicotyledons</taxon>
        <taxon>Gunneridae</taxon>
        <taxon>Pentapetalae</taxon>
        <taxon>rosids</taxon>
        <taxon>malvids</taxon>
        <taxon>Brassicales</taxon>
        <taxon>Brassicaceae</taxon>
        <taxon>Brassiceae</taxon>
        <taxon>Brassica</taxon>
    </lineage>
</organism>
<evidence type="ECO:0000313" key="13">
    <source>
        <dbReference type="Proteomes" id="UP000712600"/>
    </source>
</evidence>
<dbReference type="InterPro" id="IPR012334">
    <property type="entry name" value="Pectin_lyas_fold"/>
</dbReference>
<comment type="pathway">
    <text evidence="1 10">Glycan metabolism; pectin degradation; 2-dehydro-3-deoxy-D-gluconate from pectin: step 1/5.</text>
</comment>